<proteinExistence type="predicted"/>
<reference evidence="2 3" key="1">
    <citation type="submission" date="2021-03" db="EMBL/GenBank/DDBJ databases">
        <title>Genomic Encyclopedia of Type Strains, Phase III (KMG-III): the genomes of soil and plant-associated and newly described type strains.</title>
        <authorList>
            <person name="Whitman W."/>
        </authorList>
    </citation>
    <scope>NUCLEOTIDE SEQUENCE [LARGE SCALE GENOMIC DNA]</scope>
    <source>
        <strain evidence="2 3">IMMIB AFH-6</strain>
    </source>
</reference>
<comment type="caution">
    <text evidence="2">The sequence shown here is derived from an EMBL/GenBank/DDBJ whole genome shotgun (WGS) entry which is preliminary data.</text>
</comment>
<dbReference type="PANTHER" id="PTHR33376">
    <property type="match status" value="1"/>
</dbReference>
<dbReference type="Pfam" id="PF03480">
    <property type="entry name" value="DctP"/>
    <property type="match status" value="1"/>
</dbReference>
<dbReference type="InterPro" id="IPR018389">
    <property type="entry name" value="DctP_fam"/>
</dbReference>
<accession>A0ABS4SR63</accession>
<gene>
    <name evidence="2" type="ORF">J2851_004852</name>
</gene>
<keyword evidence="1" id="KW-0732">Signal</keyword>
<keyword evidence="3" id="KW-1185">Reference proteome</keyword>
<dbReference type="PANTHER" id="PTHR33376:SF5">
    <property type="entry name" value="EXTRACYTOPLASMIC SOLUTE RECEPTOR PROTEIN"/>
    <property type="match status" value="1"/>
</dbReference>
<evidence type="ECO:0000256" key="1">
    <source>
        <dbReference type="ARBA" id="ARBA00022729"/>
    </source>
</evidence>
<protein>
    <submittedName>
        <fullName evidence="2">TRAP-type mannitol/chloroaromatic compound transport system substrate-binding protein</fullName>
    </submittedName>
</protein>
<dbReference type="InterPro" id="IPR026289">
    <property type="entry name" value="SBP_TakP-like"/>
</dbReference>
<evidence type="ECO:0000313" key="2">
    <source>
        <dbReference type="EMBL" id="MBP2295049.1"/>
    </source>
</evidence>
<dbReference type="PIRSF" id="PIRSF039026">
    <property type="entry name" value="SiaP"/>
    <property type="match status" value="1"/>
</dbReference>
<dbReference type="InterPro" id="IPR038404">
    <property type="entry name" value="TRAP_DctP_sf"/>
</dbReference>
<organism evidence="2 3">
    <name type="scientific">Azospirillum rugosum</name>
    <dbReference type="NCBI Taxonomy" id="416170"/>
    <lineage>
        <taxon>Bacteria</taxon>
        <taxon>Pseudomonadati</taxon>
        <taxon>Pseudomonadota</taxon>
        <taxon>Alphaproteobacteria</taxon>
        <taxon>Rhodospirillales</taxon>
        <taxon>Azospirillaceae</taxon>
        <taxon>Azospirillum</taxon>
    </lineage>
</organism>
<dbReference type="Gene3D" id="3.40.190.10">
    <property type="entry name" value="Periplasmic binding protein-like II"/>
    <property type="match status" value="1"/>
</dbReference>
<evidence type="ECO:0000313" key="3">
    <source>
        <dbReference type="Proteomes" id="UP000781958"/>
    </source>
</evidence>
<dbReference type="RefSeq" id="WP_209769430.1">
    <property type="nucleotide sequence ID" value="NZ_JAGINP010000019.1"/>
</dbReference>
<dbReference type="EMBL" id="JAGINP010000019">
    <property type="protein sequence ID" value="MBP2295049.1"/>
    <property type="molecule type" value="Genomic_DNA"/>
</dbReference>
<dbReference type="Gene3D" id="3.40.190.170">
    <property type="entry name" value="Bacterial extracellular solute-binding protein, family 7"/>
    <property type="match status" value="1"/>
</dbReference>
<name>A0ABS4SR63_9PROT</name>
<dbReference type="Proteomes" id="UP000781958">
    <property type="component" value="Unassembled WGS sequence"/>
</dbReference>
<sequence>MERRHFLTALGLGLGGGAFATPVVAQSRPEIRWTMATAFSADLDILQGGAEFLAGRVATLTAGRVNIGLDPTRSAGSGARILDDVGTGAVPMALTASYNALDKEPALAFDTALPFGLNARQQNAWMYHGGGLALFRELLADHGVVPFPAGNTGSQLGGWFRREINTVQDLNGLKVRVSGLAGDVLKRLGAAPQNTPSADLGRALEQGTLDAAAWVGPHDDRRLGLHKAARYCYYPGILEGNAQISCYVNRQAWERLAPEDREAIDAACADANLWVTSRYDALSPVALKQLVAEGALLRPFPLDVIRAAYRAAEEQLDALASGNPWFRKIHDSWKPFRDDQHLWFRIAESSFDRFASLRPGDKGRN</sequence>